<dbReference type="InterPro" id="IPR036259">
    <property type="entry name" value="MFS_trans_sf"/>
</dbReference>
<dbReference type="EMBL" id="JAAXKZ010000007">
    <property type="protein sequence ID" value="NMH90638.1"/>
    <property type="molecule type" value="Genomic_DNA"/>
</dbReference>
<keyword evidence="4 5" id="KW-0472">Membrane</keyword>
<dbReference type="Gene3D" id="1.20.1250.20">
    <property type="entry name" value="MFS general substrate transporter like domains"/>
    <property type="match status" value="1"/>
</dbReference>
<evidence type="ECO:0000313" key="7">
    <source>
        <dbReference type="EMBL" id="NMH90638.1"/>
    </source>
</evidence>
<sequence>MIGLGHGYAAAGAVGAAGTIGTAVGAPLLGRLVDHRGLRTMIVLTLCAEVVF</sequence>
<evidence type="ECO:0000256" key="1">
    <source>
        <dbReference type="ARBA" id="ARBA00004651"/>
    </source>
</evidence>
<dbReference type="Proteomes" id="UP000586918">
    <property type="component" value="Unassembled WGS sequence"/>
</dbReference>
<dbReference type="AlphaFoldDB" id="A0A848DDD1"/>
<comment type="caution">
    <text evidence="7">The sequence shown here is derived from an EMBL/GenBank/DDBJ whole genome shotgun (WGS) entry which is preliminary data.</text>
</comment>
<reference evidence="7 8" key="1">
    <citation type="submission" date="2020-04" db="EMBL/GenBank/DDBJ databases">
        <authorList>
            <person name="Klaysubun C."/>
            <person name="Duangmal K."/>
            <person name="Lipun K."/>
        </authorList>
    </citation>
    <scope>NUCLEOTIDE SEQUENCE [LARGE SCALE GENOMIC DNA]</scope>
    <source>
        <strain evidence="7 8">DSM 45300</strain>
    </source>
</reference>
<comment type="subcellular location">
    <subcellularLocation>
        <location evidence="1">Cell membrane</location>
        <topology evidence="1">Multi-pass membrane protein</topology>
    </subcellularLocation>
</comment>
<keyword evidence="3 5" id="KW-1133">Transmembrane helix</keyword>
<evidence type="ECO:0000313" key="8">
    <source>
        <dbReference type="Proteomes" id="UP000586918"/>
    </source>
</evidence>
<proteinExistence type="predicted"/>
<accession>A0A848DDD1</accession>
<name>A0A848DDD1_9PSEU</name>
<organism evidence="7 8">
    <name type="scientific">Pseudonocardia bannensis</name>
    <dbReference type="NCBI Taxonomy" id="630973"/>
    <lineage>
        <taxon>Bacteria</taxon>
        <taxon>Bacillati</taxon>
        <taxon>Actinomycetota</taxon>
        <taxon>Actinomycetes</taxon>
        <taxon>Pseudonocardiales</taxon>
        <taxon>Pseudonocardiaceae</taxon>
        <taxon>Pseudonocardia</taxon>
    </lineage>
</organism>
<evidence type="ECO:0000256" key="3">
    <source>
        <dbReference type="ARBA" id="ARBA00022989"/>
    </source>
</evidence>
<feature type="transmembrane region" description="Helical" evidence="5">
    <location>
        <begin position="6"/>
        <end position="29"/>
    </location>
</feature>
<dbReference type="GO" id="GO:0022857">
    <property type="term" value="F:transmembrane transporter activity"/>
    <property type="evidence" value="ECO:0007669"/>
    <property type="project" value="InterPro"/>
</dbReference>
<dbReference type="RefSeq" id="WP_169410138.1">
    <property type="nucleotide sequence ID" value="NZ_JAAXKZ010000007.1"/>
</dbReference>
<protein>
    <recommendedName>
        <fullName evidence="6">Major facilitator superfamily (MFS) profile domain-containing protein</fullName>
    </recommendedName>
</protein>
<dbReference type="GO" id="GO:0005886">
    <property type="term" value="C:plasma membrane"/>
    <property type="evidence" value="ECO:0007669"/>
    <property type="project" value="UniProtKB-SubCell"/>
</dbReference>
<dbReference type="SUPFAM" id="SSF103473">
    <property type="entry name" value="MFS general substrate transporter"/>
    <property type="match status" value="1"/>
</dbReference>
<evidence type="ECO:0000256" key="2">
    <source>
        <dbReference type="ARBA" id="ARBA00022692"/>
    </source>
</evidence>
<gene>
    <name evidence="7" type="ORF">HF519_03375</name>
</gene>
<keyword evidence="2 5" id="KW-0812">Transmembrane</keyword>
<feature type="domain" description="Major facilitator superfamily (MFS) profile" evidence="6">
    <location>
        <begin position="1"/>
        <end position="52"/>
    </location>
</feature>
<evidence type="ECO:0000259" key="6">
    <source>
        <dbReference type="PROSITE" id="PS50850"/>
    </source>
</evidence>
<dbReference type="InterPro" id="IPR020846">
    <property type="entry name" value="MFS_dom"/>
</dbReference>
<keyword evidence="8" id="KW-1185">Reference proteome</keyword>
<evidence type="ECO:0000256" key="4">
    <source>
        <dbReference type="ARBA" id="ARBA00023136"/>
    </source>
</evidence>
<dbReference type="PROSITE" id="PS50850">
    <property type="entry name" value="MFS"/>
    <property type="match status" value="1"/>
</dbReference>
<evidence type="ECO:0000256" key="5">
    <source>
        <dbReference type="SAM" id="Phobius"/>
    </source>
</evidence>